<dbReference type="EMBL" id="LAZR01015067">
    <property type="protein sequence ID" value="KKM14783.1"/>
    <property type="molecule type" value="Genomic_DNA"/>
</dbReference>
<gene>
    <name evidence="1" type="ORF">LCGC14_1702680</name>
</gene>
<evidence type="ECO:0000313" key="1">
    <source>
        <dbReference type="EMBL" id="KKM14783.1"/>
    </source>
</evidence>
<name>A0A0F9JXZ1_9ZZZZ</name>
<sequence>HNTATAIEFYTAANTTTVAGTLAADITGVGATSLLHLRGKLLIAGNIGFYGQMATAKPTGVAVTDAAIHAALVTLNLIAGP</sequence>
<feature type="non-terminal residue" evidence="1">
    <location>
        <position position="1"/>
    </location>
</feature>
<comment type="caution">
    <text evidence="1">The sequence shown here is derived from an EMBL/GenBank/DDBJ whole genome shotgun (WGS) entry which is preliminary data.</text>
</comment>
<dbReference type="AlphaFoldDB" id="A0A0F9JXZ1"/>
<accession>A0A0F9JXZ1</accession>
<reference evidence="1" key="1">
    <citation type="journal article" date="2015" name="Nature">
        <title>Complex archaea that bridge the gap between prokaryotes and eukaryotes.</title>
        <authorList>
            <person name="Spang A."/>
            <person name="Saw J.H."/>
            <person name="Jorgensen S.L."/>
            <person name="Zaremba-Niedzwiedzka K."/>
            <person name="Martijn J."/>
            <person name="Lind A.E."/>
            <person name="van Eijk R."/>
            <person name="Schleper C."/>
            <person name="Guy L."/>
            <person name="Ettema T.J."/>
        </authorList>
    </citation>
    <scope>NUCLEOTIDE SEQUENCE</scope>
</reference>
<proteinExistence type="predicted"/>
<organism evidence="1">
    <name type="scientific">marine sediment metagenome</name>
    <dbReference type="NCBI Taxonomy" id="412755"/>
    <lineage>
        <taxon>unclassified sequences</taxon>
        <taxon>metagenomes</taxon>
        <taxon>ecological metagenomes</taxon>
    </lineage>
</organism>
<protein>
    <submittedName>
        <fullName evidence="1">Uncharacterized protein</fullName>
    </submittedName>
</protein>